<reference evidence="1 2" key="1">
    <citation type="submission" date="2020-06" db="EMBL/GenBank/DDBJ databases">
        <authorList>
            <person name="Li R."/>
            <person name="Bekaert M."/>
        </authorList>
    </citation>
    <scope>NUCLEOTIDE SEQUENCE [LARGE SCALE GENOMIC DNA]</scope>
    <source>
        <strain evidence="2">wild</strain>
    </source>
</reference>
<organism evidence="1 2">
    <name type="scientific">Mytilus coruscus</name>
    <name type="common">Sea mussel</name>
    <dbReference type="NCBI Taxonomy" id="42192"/>
    <lineage>
        <taxon>Eukaryota</taxon>
        <taxon>Metazoa</taxon>
        <taxon>Spiralia</taxon>
        <taxon>Lophotrochozoa</taxon>
        <taxon>Mollusca</taxon>
        <taxon>Bivalvia</taxon>
        <taxon>Autobranchia</taxon>
        <taxon>Pteriomorphia</taxon>
        <taxon>Mytilida</taxon>
        <taxon>Mytiloidea</taxon>
        <taxon>Mytilidae</taxon>
        <taxon>Mytilinae</taxon>
        <taxon>Mytilus</taxon>
    </lineage>
</organism>
<dbReference type="PANTHER" id="PTHR46601:SF1">
    <property type="entry name" value="ADF-H DOMAIN-CONTAINING PROTEIN"/>
    <property type="match status" value="1"/>
</dbReference>
<protein>
    <submittedName>
        <fullName evidence="1">Uncharacterized protein</fullName>
    </submittedName>
</protein>
<accession>A0A6J8DXF0</accession>
<gene>
    <name evidence="1" type="ORF">MCOR_46173</name>
</gene>
<dbReference type="EMBL" id="CACVKT020008128">
    <property type="protein sequence ID" value="CAC5413269.1"/>
    <property type="molecule type" value="Genomic_DNA"/>
</dbReference>
<proteinExistence type="predicted"/>
<dbReference type="PANTHER" id="PTHR46601">
    <property type="entry name" value="ULP_PROTEASE DOMAIN-CONTAINING PROTEIN"/>
    <property type="match status" value="1"/>
</dbReference>
<dbReference type="Proteomes" id="UP000507470">
    <property type="component" value="Unassembled WGS sequence"/>
</dbReference>
<dbReference type="AlphaFoldDB" id="A0A6J8DXF0"/>
<evidence type="ECO:0000313" key="2">
    <source>
        <dbReference type="Proteomes" id="UP000507470"/>
    </source>
</evidence>
<keyword evidence="2" id="KW-1185">Reference proteome</keyword>
<sequence>MRKHRAIKKLRKSLPDSPGTRISTLAAYLRNEKSPTIKTLQSSNIIYSPEENIENQLGLAVLEDIKIAISETKLKRTDQARLSMNVLSASVSGNCVKQLRSKLSLAKKLGVPARRISSGFTLRNKISKTISSSQVYTKRKVRTDALSDANKNLIHDFWCSPENSHPTGNKNDVKRVRIGPKKYSSHHVQILEKTQSEVFIDFKNKYPSVKVCQSLFERCKPYFVRAASTKDRVTCCCRYHLEIKYVFKAAMNNLKTCYQNLPSDTQFPVYASVTDMCNATLCNPNENGFHDKKCLDRNCPNCGVKLLNFSNEELKTDDSSENINWECFEYINQNTKHGPKKKLMLVKKNTKPGLMVQYLQKLLGTFPAHNFRAKWQNNQLKHLVTNLPQNHVISVHDYSENYKCKERDELQSSYFQKTEASLHVSLLYRHAILEVDGVESTLEDPYIVTENFFVISEDEKHDQYFTFQVQKYISEYLSSISCHVHTMHEFCDGCSCQYKSRHCLGHLRKSLDELGYNNLIRNFFETSHAKGPQDAAGGLVKNQTDLAIVRGTATIQNAHDLFEFVKSNLSVPKSSHCKRRLFKYTENINRNFRMFYKPIPGIRSVHQVVVDNDHLLIRSLSCYTCNNCLEGNINECENTNIIGTFSPISIVPEIGTVDEDQTDETDIEVPIYELVSKSTIFAVLCDDDEFDYYLLKAQTESYQLQSRETDSWGVSYQPGTNVIKGNYFMQGENPLHFKMIKRKYGLVPSNSCLYICTDVCVRSGEVKLSEDIHQNILKCVEMSTYV</sequence>
<dbReference type="OrthoDB" id="5983328at2759"/>
<evidence type="ECO:0000313" key="1">
    <source>
        <dbReference type="EMBL" id="CAC5413269.1"/>
    </source>
</evidence>
<name>A0A6J8DXF0_MYTCO</name>